<accession>A0A9J7BRA2</accession>
<dbReference type="Proteomes" id="UP001059380">
    <property type="component" value="Chromosome"/>
</dbReference>
<dbReference type="AlphaFoldDB" id="A0A9J7BRA2"/>
<dbReference type="KEGG" id="orp:MOP44_05555"/>
<dbReference type="Pfam" id="PF07098">
    <property type="entry name" value="DUF1360"/>
    <property type="match status" value="1"/>
</dbReference>
<dbReference type="RefSeq" id="WP_260794922.1">
    <property type="nucleotide sequence ID" value="NZ_CP093313.1"/>
</dbReference>
<evidence type="ECO:0000256" key="1">
    <source>
        <dbReference type="SAM" id="MobiDB-lite"/>
    </source>
</evidence>
<gene>
    <name evidence="3" type="ORF">MOP44_05555</name>
</gene>
<evidence type="ECO:0000313" key="3">
    <source>
        <dbReference type="EMBL" id="UWZ85404.1"/>
    </source>
</evidence>
<feature type="transmembrane region" description="Helical" evidence="2">
    <location>
        <begin position="34"/>
        <end position="57"/>
    </location>
</feature>
<sequence length="134" mass="14973">MAVLATWRVTHLLAEEDGPADLVVRFRKLLGDSFVGRMMDCFYCLSVWIAAPAALFITRRPLEWFMNWLALSGGACLLERLTTKHAEPHVLRPLEEGSEQGGIENVLRFETYADQGRGGSDATDNQQPAQAPQR</sequence>
<dbReference type="EMBL" id="CP093313">
    <property type="protein sequence ID" value="UWZ85404.1"/>
    <property type="molecule type" value="Genomic_DNA"/>
</dbReference>
<keyword evidence="2" id="KW-0812">Transmembrane</keyword>
<feature type="compositionally biased region" description="Polar residues" evidence="1">
    <location>
        <begin position="122"/>
        <end position="134"/>
    </location>
</feature>
<protein>
    <submittedName>
        <fullName evidence="3">DUF1360 domain-containing protein</fullName>
    </submittedName>
</protein>
<evidence type="ECO:0000256" key="2">
    <source>
        <dbReference type="SAM" id="Phobius"/>
    </source>
</evidence>
<proteinExistence type="predicted"/>
<organism evidence="3 4">
    <name type="scientific">Occallatibacter riparius</name>
    <dbReference type="NCBI Taxonomy" id="1002689"/>
    <lineage>
        <taxon>Bacteria</taxon>
        <taxon>Pseudomonadati</taxon>
        <taxon>Acidobacteriota</taxon>
        <taxon>Terriglobia</taxon>
        <taxon>Terriglobales</taxon>
        <taxon>Acidobacteriaceae</taxon>
        <taxon>Occallatibacter</taxon>
    </lineage>
</organism>
<reference evidence="3" key="1">
    <citation type="submission" date="2021-04" db="EMBL/GenBank/DDBJ databases">
        <title>Phylogenetic analysis of Acidobacteriaceae.</title>
        <authorList>
            <person name="Qiu L."/>
            <person name="Zhang Q."/>
        </authorList>
    </citation>
    <scope>NUCLEOTIDE SEQUENCE</scope>
    <source>
        <strain evidence="3">DSM 25168</strain>
    </source>
</reference>
<keyword evidence="2" id="KW-0472">Membrane</keyword>
<feature type="region of interest" description="Disordered" evidence="1">
    <location>
        <begin position="114"/>
        <end position="134"/>
    </location>
</feature>
<keyword evidence="4" id="KW-1185">Reference proteome</keyword>
<dbReference type="InterPro" id="IPR010773">
    <property type="entry name" value="Mycophage_PG1_Gp7"/>
</dbReference>
<evidence type="ECO:0000313" key="4">
    <source>
        <dbReference type="Proteomes" id="UP001059380"/>
    </source>
</evidence>
<name>A0A9J7BRA2_9BACT</name>
<keyword evidence="2" id="KW-1133">Transmembrane helix</keyword>